<protein>
    <submittedName>
        <fullName evidence="2">Uncharacterized protein</fullName>
    </submittedName>
</protein>
<sequence>MPKRKTVTKMEAKMTDLEEEMASMKIAFSASIAEIQQTARENQRALMQMMERVLGKKVVVEDDTNSSARNGVVTNEIPVTSSKKATTVSELRGDALDEFRSVRNNIKPLM</sequence>
<accession>A0A2K3JKK2</accession>
<comment type="caution">
    <text evidence="2">The sequence shown here is derived from an EMBL/GenBank/DDBJ whole genome shotgun (WGS) entry which is preliminary data.</text>
</comment>
<keyword evidence="1" id="KW-0175">Coiled coil</keyword>
<evidence type="ECO:0000313" key="3">
    <source>
        <dbReference type="Proteomes" id="UP000236291"/>
    </source>
</evidence>
<organism evidence="2 3">
    <name type="scientific">Trifolium pratense</name>
    <name type="common">Red clover</name>
    <dbReference type="NCBI Taxonomy" id="57577"/>
    <lineage>
        <taxon>Eukaryota</taxon>
        <taxon>Viridiplantae</taxon>
        <taxon>Streptophyta</taxon>
        <taxon>Embryophyta</taxon>
        <taxon>Tracheophyta</taxon>
        <taxon>Spermatophyta</taxon>
        <taxon>Magnoliopsida</taxon>
        <taxon>eudicotyledons</taxon>
        <taxon>Gunneridae</taxon>
        <taxon>Pentapetalae</taxon>
        <taxon>rosids</taxon>
        <taxon>fabids</taxon>
        <taxon>Fabales</taxon>
        <taxon>Fabaceae</taxon>
        <taxon>Papilionoideae</taxon>
        <taxon>50 kb inversion clade</taxon>
        <taxon>NPAAA clade</taxon>
        <taxon>Hologalegina</taxon>
        <taxon>IRL clade</taxon>
        <taxon>Trifolieae</taxon>
        <taxon>Trifolium</taxon>
    </lineage>
</organism>
<dbReference type="Proteomes" id="UP000236291">
    <property type="component" value="Unassembled WGS sequence"/>
</dbReference>
<evidence type="ECO:0000256" key="1">
    <source>
        <dbReference type="SAM" id="Coils"/>
    </source>
</evidence>
<gene>
    <name evidence="2" type="ORF">L195_g048179</name>
</gene>
<name>A0A2K3JKK2_TRIPR</name>
<proteinExistence type="predicted"/>
<dbReference type="EMBL" id="ASHM01068396">
    <property type="protein sequence ID" value="PNX54559.1"/>
    <property type="molecule type" value="Genomic_DNA"/>
</dbReference>
<evidence type="ECO:0000313" key="2">
    <source>
        <dbReference type="EMBL" id="PNX54559.1"/>
    </source>
</evidence>
<dbReference type="AlphaFoldDB" id="A0A2K3JKK2"/>
<reference evidence="2 3" key="2">
    <citation type="journal article" date="2017" name="Front. Plant Sci.">
        <title>Gene Classification and Mining of Molecular Markers Useful in Red Clover (Trifolium pratense) Breeding.</title>
        <authorList>
            <person name="Istvanek J."/>
            <person name="Dluhosova J."/>
            <person name="Dluhos P."/>
            <person name="Patkova L."/>
            <person name="Nedelnik J."/>
            <person name="Repkova J."/>
        </authorList>
    </citation>
    <scope>NUCLEOTIDE SEQUENCE [LARGE SCALE GENOMIC DNA]</scope>
    <source>
        <strain evidence="3">cv. Tatra</strain>
        <tissue evidence="2">Young leaves</tissue>
    </source>
</reference>
<reference evidence="2 3" key="1">
    <citation type="journal article" date="2014" name="Am. J. Bot.">
        <title>Genome assembly and annotation for red clover (Trifolium pratense; Fabaceae).</title>
        <authorList>
            <person name="Istvanek J."/>
            <person name="Jaros M."/>
            <person name="Krenek A."/>
            <person name="Repkova J."/>
        </authorList>
    </citation>
    <scope>NUCLEOTIDE SEQUENCE [LARGE SCALE GENOMIC DNA]</scope>
    <source>
        <strain evidence="3">cv. Tatra</strain>
        <tissue evidence="2">Young leaves</tissue>
    </source>
</reference>
<feature type="coiled-coil region" evidence="1">
    <location>
        <begin position="7"/>
        <end position="52"/>
    </location>
</feature>
<dbReference type="ExpressionAtlas" id="A0A2K3JKK2">
    <property type="expression patterns" value="baseline"/>
</dbReference>